<dbReference type="PANTHER" id="PTHR28180:SF2">
    <property type="entry name" value="PEROXISOMAL PROTEIN 2"/>
    <property type="match status" value="1"/>
</dbReference>
<evidence type="ECO:0000313" key="3">
    <source>
        <dbReference type="Proteomes" id="UP001465976"/>
    </source>
</evidence>
<dbReference type="Pfam" id="PF02627">
    <property type="entry name" value="CMD"/>
    <property type="match status" value="1"/>
</dbReference>
<dbReference type="Proteomes" id="UP001465976">
    <property type="component" value="Unassembled WGS sequence"/>
</dbReference>
<dbReference type="PANTHER" id="PTHR28180">
    <property type="entry name" value="CONSERVED MITOCHONDRIAL PROTEIN-RELATED"/>
    <property type="match status" value="1"/>
</dbReference>
<feature type="domain" description="Carboxymuconolactone decarboxylase-like" evidence="1">
    <location>
        <begin position="216"/>
        <end position="268"/>
    </location>
</feature>
<evidence type="ECO:0000259" key="1">
    <source>
        <dbReference type="Pfam" id="PF02627"/>
    </source>
</evidence>
<dbReference type="EMBL" id="JBAHYK010000181">
    <property type="protein sequence ID" value="KAL0577054.1"/>
    <property type="molecule type" value="Genomic_DNA"/>
</dbReference>
<dbReference type="InterPro" id="IPR003779">
    <property type="entry name" value="CMD-like"/>
</dbReference>
<reference evidence="2 3" key="1">
    <citation type="submission" date="2024-02" db="EMBL/GenBank/DDBJ databases">
        <title>A draft genome for the cacao thread blight pathogen Marasmius crinis-equi.</title>
        <authorList>
            <person name="Cohen S.P."/>
            <person name="Baruah I.K."/>
            <person name="Amoako-Attah I."/>
            <person name="Bukari Y."/>
            <person name="Meinhardt L.W."/>
            <person name="Bailey B.A."/>
        </authorList>
    </citation>
    <scope>NUCLEOTIDE SEQUENCE [LARGE SCALE GENOMIC DNA]</scope>
    <source>
        <strain evidence="2 3">GH-76</strain>
    </source>
</reference>
<sequence>MFAIHRPLGLRCFRDTISRSYLPRTRLYTILSSSTRLNRSKKVPSLGSGVPGLSQEGLAAERFLSHLESTYDALTLSHPTLWLCVAAIAFSGLNHPEAVPWIYQHAVQKENMDQRLMARKMKDALFKASVLFGIPKALNGMAALQEVLPPELQDEKPLRKNPTSPANLAALHKAGQAFFSQLYGEITPTEQPFLVDSYPDLGGPFYMTTIIYGYVYSFTDYLDAAETSLCIVAALIASGSPKRQYDNHVAGALRNKASRSELEAVQQVVSAVVHRCTSARKAPIERY</sequence>
<keyword evidence="3" id="KW-1185">Reference proteome</keyword>
<accession>A0ABR3FPF7</accession>
<dbReference type="InterPro" id="IPR029032">
    <property type="entry name" value="AhpD-like"/>
</dbReference>
<dbReference type="SUPFAM" id="SSF69118">
    <property type="entry name" value="AhpD-like"/>
    <property type="match status" value="1"/>
</dbReference>
<proteinExistence type="predicted"/>
<evidence type="ECO:0000313" key="2">
    <source>
        <dbReference type="EMBL" id="KAL0577054.1"/>
    </source>
</evidence>
<comment type="caution">
    <text evidence="2">The sequence shown here is derived from an EMBL/GenBank/DDBJ whole genome shotgun (WGS) entry which is preliminary data.</text>
</comment>
<name>A0ABR3FPF7_9AGAR</name>
<dbReference type="Gene3D" id="1.20.1290.10">
    <property type="entry name" value="AhpD-like"/>
    <property type="match status" value="1"/>
</dbReference>
<organism evidence="2 3">
    <name type="scientific">Marasmius crinis-equi</name>
    <dbReference type="NCBI Taxonomy" id="585013"/>
    <lineage>
        <taxon>Eukaryota</taxon>
        <taxon>Fungi</taxon>
        <taxon>Dikarya</taxon>
        <taxon>Basidiomycota</taxon>
        <taxon>Agaricomycotina</taxon>
        <taxon>Agaricomycetes</taxon>
        <taxon>Agaricomycetidae</taxon>
        <taxon>Agaricales</taxon>
        <taxon>Marasmiineae</taxon>
        <taxon>Marasmiaceae</taxon>
        <taxon>Marasmius</taxon>
    </lineage>
</organism>
<protein>
    <recommendedName>
        <fullName evidence="1">Carboxymuconolactone decarboxylase-like domain-containing protein</fullName>
    </recommendedName>
</protein>
<gene>
    <name evidence="2" type="ORF">V5O48_004935</name>
</gene>
<dbReference type="InterPro" id="IPR052999">
    <property type="entry name" value="PTS1_Protein"/>
</dbReference>